<feature type="region of interest" description="Disordered" evidence="6">
    <location>
        <begin position="31"/>
        <end position="61"/>
    </location>
</feature>
<dbReference type="GO" id="GO:0045503">
    <property type="term" value="F:dynein light chain binding"/>
    <property type="evidence" value="ECO:0007669"/>
    <property type="project" value="TreeGrafter"/>
</dbReference>
<feature type="compositionally biased region" description="Polar residues" evidence="6">
    <location>
        <begin position="1"/>
        <end position="10"/>
    </location>
</feature>
<evidence type="ECO:0000256" key="5">
    <source>
        <dbReference type="SAM" id="Coils"/>
    </source>
</evidence>
<dbReference type="GO" id="GO:0005868">
    <property type="term" value="C:cytoplasmic dynein complex"/>
    <property type="evidence" value="ECO:0007669"/>
    <property type="project" value="TreeGrafter"/>
</dbReference>
<feature type="compositionally biased region" description="Low complexity" evidence="6">
    <location>
        <begin position="114"/>
        <end position="131"/>
    </location>
</feature>
<reference evidence="7" key="1">
    <citation type="journal article" date="2023" name="PhytoFront">
        <title>Draft Genome Resources of Seven Strains of Tilletia horrida, Causal Agent of Kernel Smut of Rice.</title>
        <authorList>
            <person name="Khanal S."/>
            <person name="Antony Babu S."/>
            <person name="Zhou X.G."/>
        </authorList>
    </citation>
    <scope>NUCLEOTIDE SEQUENCE</scope>
    <source>
        <strain evidence="7">TX6</strain>
    </source>
</reference>
<feature type="region of interest" description="Disordered" evidence="6">
    <location>
        <begin position="593"/>
        <end position="642"/>
    </location>
</feature>
<comment type="caution">
    <text evidence="7">The sequence shown here is derived from an EMBL/GenBank/DDBJ whole genome shotgun (WGS) entry which is preliminary data.</text>
</comment>
<evidence type="ECO:0000256" key="1">
    <source>
        <dbReference type="ARBA" id="ARBA00004496"/>
    </source>
</evidence>
<organism evidence="7 8">
    <name type="scientific">Tilletia horrida</name>
    <dbReference type="NCBI Taxonomy" id="155126"/>
    <lineage>
        <taxon>Eukaryota</taxon>
        <taxon>Fungi</taxon>
        <taxon>Dikarya</taxon>
        <taxon>Basidiomycota</taxon>
        <taxon>Ustilaginomycotina</taxon>
        <taxon>Exobasidiomycetes</taxon>
        <taxon>Tilletiales</taxon>
        <taxon>Tilletiaceae</taxon>
        <taxon>Tilletia</taxon>
    </lineage>
</organism>
<feature type="compositionally biased region" description="Basic and acidic residues" evidence="6">
    <location>
        <begin position="11"/>
        <end position="20"/>
    </location>
</feature>
<keyword evidence="5" id="KW-0175">Coiled coil</keyword>
<proteinExistence type="predicted"/>
<dbReference type="SUPFAM" id="SSF50978">
    <property type="entry name" value="WD40 repeat-like"/>
    <property type="match status" value="1"/>
</dbReference>
<keyword evidence="2" id="KW-0963">Cytoplasm</keyword>
<protein>
    <recommendedName>
        <fullName evidence="9">WD40 repeat-like protein</fullName>
    </recommendedName>
</protein>
<gene>
    <name evidence="7" type="ORF">OC846_001419</name>
</gene>
<feature type="region of interest" description="Disordered" evidence="6">
    <location>
        <begin position="1"/>
        <end position="20"/>
    </location>
</feature>
<sequence>MSSAEGSSSQRRAEISAKRAKLEELRKVRADRAAGIASAASSSSRTPEIGGRAADIRGSSDIQPFFSSIASKKGEIESIISSSLQRGGFATPDGASTGSGPRSSYLGGQRDVLSSPRRSGGSAGPGTAAGSEHGGSEGASLGTTMINRADGEVVDQIQLRDLPDLIDVQQPLFEYPQTERLFYTKEVQTTSLDDEDDLPLAESLKANGVNLQQPALSEEAIRAKILAEQAAELEARKEEERLEKEIEEELRRMYEAIKFAGLGKRVDADYSLSFNDTELTAEELRSIYGATEFTDFVEHSSKIVERALADNYDFLKDYTVAGLDGEGDDEQHRQLKLVRTFWDDKILRNRSVTDLDWSTKHPELSVASYNRNEMSSSDPGGIVAVWNTHSLDRPEFVFHAQTDVLSVCFSPFHPNLVCGGTHSGQVLIWDTRARALPVLKSPLSASGHTHPVYSMQMVGTQNAHNLVTASTDGTVCFWMLDMLTRPLETFTLVSGQGRDALEVSVTTMGFSDQDTTNFLVGTEEGNVYSAVRFDRGGIKAGINPTEVYRGHAAPITGMHFHPLVGPIDFSDLYLTSSMDWTTRLWRARLDTGTSTAAAPGGAGPGGAPGTKASGNSDSSAMREAQQLQKLTQQSSALNPGGVGGAGGPATVYEPVLAFEESSEYVYDVKWHTYHPALFGQVDGNGRFDLYNLNYDVERPILSTVPGASADGRTPARALNKLAWDRKDGRRCALGSADGRVYIYELAESLAAPSEDDFAKFQNTVRRILKGDLTGVGGVDTLDARIAGATSLGLGAEGDALGGFGSR</sequence>
<dbReference type="PANTHER" id="PTHR12442:SF22">
    <property type="entry name" value="CYTOPLASMIC DYNEIN 1 INTERMEDIATE CHAIN-RELATED"/>
    <property type="match status" value="1"/>
</dbReference>
<dbReference type="Gene3D" id="2.130.10.10">
    <property type="entry name" value="YVTN repeat-like/Quinoprotein amine dehydrogenase"/>
    <property type="match status" value="2"/>
</dbReference>
<evidence type="ECO:0000313" key="7">
    <source>
        <dbReference type="EMBL" id="KAK0556089.1"/>
    </source>
</evidence>
<dbReference type="EMBL" id="JAPDMZ010000020">
    <property type="protein sequence ID" value="KAK0556089.1"/>
    <property type="molecule type" value="Genomic_DNA"/>
</dbReference>
<comment type="subcellular location">
    <subcellularLocation>
        <location evidence="1">Cytoplasm</location>
    </subcellularLocation>
</comment>
<feature type="compositionally biased region" description="Polar residues" evidence="6">
    <location>
        <begin position="615"/>
        <end position="637"/>
    </location>
</feature>
<accession>A0AAN6GTC9</accession>
<keyword evidence="3" id="KW-0853">WD repeat</keyword>
<dbReference type="Proteomes" id="UP001176517">
    <property type="component" value="Unassembled WGS sequence"/>
</dbReference>
<dbReference type="InterPro" id="IPR036322">
    <property type="entry name" value="WD40_repeat_dom_sf"/>
</dbReference>
<dbReference type="PANTHER" id="PTHR12442">
    <property type="entry name" value="DYNEIN INTERMEDIATE CHAIN"/>
    <property type="match status" value="1"/>
</dbReference>
<name>A0AAN6GTC9_9BASI</name>
<keyword evidence="8" id="KW-1185">Reference proteome</keyword>
<dbReference type="InterPro" id="IPR050687">
    <property type="entry name" value="Dynein_IC"/>
</dbReference>
<feature type="compositionally biased region" description="Low complexity" evidence="6">
    <location>
        <begin position="33"/>
        <end position="44"/>
    </location>
</feature>
<evidence type="ECO:0000256" key="6">
    <source>
        <dbReference type="SAM" id="MobiDB-lite"/>
    </source>
</evidence>
<dbReference type="SMART" id="SM00320">
    <property type="entry name" value="WD40"/>
    <property type="match status" value="5"/>
</dbReference>
<feature type="region of interest" description="Disordered" evidence="6">
    <location>
        <begin position="84"/>
        <end position="142"/>
    </location>
</feature>
<evidence type="ECO:0000256" key="2">
    <source>
        <dbReference type="ARBA" id="ARBA00022490"/>
    </source>
</evidence>
<dbReference type="GO" id="GO:0010970">
    <property type="term" value="P:transport along microtubule"/>
    <property type="evidence" value="ECO:0007669"/>
    <property type="project" value="TreeGrafter"/>
</dbReference>
<evidence type="ECO:0008006" key="9">
    <source>
        <dbReference type="Google" id="ProtNLM"/>
    </source>
</evidence>
<evidence type="ECO:0000256" key="4">
    <source>
        <dbReference type="ARBA" id="ARBA00022737"/>
    </source>
</evidence>
<dbReference type="GO" id="GO:0045504">
    <property type="term" value="F:dynein heavy chain binding"/>
    <property type="evidence" value="ECO:0007669"/>
    <property type="project" value="TreeGrafter"/>
</dbReference>
<dbReference type="InterPro" id="IPR015943">
    <property type="entry name" value="WD40/YVTN_repeat-like_dom_sf"/>
</dbReference>
<keyword evidence="4" id="KW-0677">Repeat</keyword>
<dbReference type="InterPro" id="IPR001680">
    <property type="entry name" value="WD40_rpt"/>
</dbReference>
<dbReference type="AlphaFoldDB" id="A0AAN6GTC9"/>
<feature type="coiled-coil region" evidence="5">
    <location>
        <begin position="216"/>
        <end position="256"/>
    </location>
</feature>
<dbReference type="Pfam" id="PF00400">
    <property type="entry name" value="WD40"/>
    <property type="match status" value="2"/>
</dbReference>
<dbReference type="GO" id="GO:0005737">
    <property type="term" value="C:cytoplasm"/>
    <property type="evidence" value="ECO:0007669"/>
    <property type="project" value="UniProtKB-SubCell"/>
</dbReference>
<evidence type="ECO:0000256" key="3">
    <source>
        <dbReference type="ARBA" id="ARBA00022574"/>
    </source>
</evidence>
<evidence type="ECO:0000313" key="8">
    <source>
        <dbReference type="Proteomes" id="UP001176517"/>
    </source>
</evidence>